<evidence type="ECO:0000313" key="2">
    <source>
        <dbReference type="Proteomes" id="UP000567179"/>
    </source>
</evidence>
<reference evidence="1 2" key="1">
    <citation type="journal article" date="2020" name="ISME J.">
        <title>Uncovering the hidden diversity of litter-decomposition mechanisms in mushroom-forming fungi.</title>
        <authorList>
            <person name="Floudas D."/>
            <person name="Bentzer J."/>
            <person name="Ahren D."/>
            <person name="Johansson T."/>
            <person name="Persson P."/>
            <person name="Tunlid A."/>
        </authorList>
    </citation>
    <scope>NUCLEOTIDE SEQUENCE [LARGE SCALE GENOMIC DNA]</scope>
    <source>
        <strain evidence="1 2">CBS 101986</strain>
    </source>
</reference>
<dbReference type="AlphaFoldDB" id="A0A8H5B7S1"/>
<proteinExistence type="predicted"/>
<dbReference type="SUPFAM" id="SSF56112">
    <property type="entry name" value="Protein kinase-like (PK-like)"/>
    <property type="match status" value="1"/>
</dbReference>
<evidence type="ECO:0008006" key="3">
    <source>
        <dbReference type="Google" id="ProtNLM"/>
    </source>
</evidence>
<protein>
    <recommendedName>
        <fullName evidence="3">Protein kinase domain-containing protein</fullName>
    </recommendedName>
</protein>
<dbReference type="OrthoDB" id="3182995at2759"/>
<organism evidence="1 2">
    <name type="scientific">Psilocybe cf. subviscida</name>
    <dbReference type="NCBI Taxonomy" id="2480587"/>
    <lineage>
        <taxon>Eukaryota</taxon>
        <taxon>Fungi</taxon>
        <taxon>Dikarya</taxon>
        <taxon>Basidiomycota</taxon>
        <taxon>Agaricomycotina</taxon>
        <taxon>Agaricomycetes</taxon>
        <taxon>Agaricomycetidae</taxon>
        <taxon>Agaricales</taxon>
        <taxon>Agaricineae</taxon>
        <taxon>Strophariaceae</taxon>
        <taxon>Psilocybe</taxon>
    </lineage>
</organism>
<evidence type="ECO:0000313" key="1">
    <source>
        <dbReference type="EMBL" id="KAF5317791.1"/>
    </source>
</evidence>
<sequence length="285" mass="32397">MFATVTVHNCVAGVSNSVVLRVTPSYPAPAYYPKENCPVPRSWGRKKPSLSHGNLEVTLRERISEGRIGVVYSARVEKATTGEGVDITSSLPNIVCLKFAKQHHCRSLAREAWFYEQLHKWQGISIPEFYGFSTATFREQALDMDNFQPWTCLRTPSKLDPGLVADTELAKEYHSMDWLWDDDPSLSDCFSSSKFRDRSRWFQWSLDEENPKIGLIVMEKLGQACAKVWLPNQPGDAFKSDILNVLDDVAKDGLCHTDVSAWNFLQYEGPETDKRRCPRHGVVHK</sequence>
<comment type="caution">
    <text evidence="1">The sequence shown here is derived from an EMBL/GenBank/DDBJ whole genome shotgun (WGS) entry which is preliminary data.</text>
</comment>
<name>A0A8H5B7S1_9AGAR</name>
<accession>A0A8H5B7S1</accession>
<dbReference type="Proteomes" id="UP000567179">
    <property type="component" value="Unassembled WGS sequence"/>
</dbReference>
<dbReference type="EMBL" id="JAACJJ010000032">
    <property type="protein sequence ID" value="KAF5317791.1"/>
    <property type="molecule type" value="Genomic_DNA"/>
</dbReference>
<keyword evidence="2" id="KW-1185">Reference proteome</keyword>
<gene>
    <name evidence="1" type="ORF">D9619_012651</name>
</gene>
<dbReference type="InterPro" id="IPR011009">
    <property type="entry name" value="Kinase-like_dom_sf"/>
</dbReference>